<evidence type="ECO:0000256" key="4">
    <source>
        <dbReference type="ARBA" id="ARBA00023242"/>
    </source>
</evidence>
<reference evidence="10 11" key="1">
    <citation type="submission" date="2015-10" db="EMBL/GenBank/DDBJ databases">
        <title>Draft genomes sequences of Candida glabrata isolates 1A, 1B, 2A, 2B, 3A and 3B.</title>
        <authorList>
            <person name="Haavelsrud O.E."/>
            <person name="Gaustad P."/>
        </authorList>
    </citation>
    <scope>NUCLEOTIDE SEQUENCE [LARGE SCALE GENOMIC DNA]</scope>
    <source>
        <strain evidence="10">910700640</strain>
    </source>
</reference>
<dbReference type="GO" id="GO:0030154">
    <property type="term" value="P:cell differentiation"/>
    <property type="evidence" value="ECO:0007669"/>
    <property type="project" value="TreeGrafter"/>
</dbReference>
<gene>
    <name evidence="10" type="ORF">AO440_005140</name>
    <name evidence="9" type="ORF">AO440_005395</name>
</gene>
<dbReference type="InterPro" id="IPR017970">
    <property type="entry name" value="Homeobox_CS"/>
</dbReference>
<dbReference type="GO" id="GO:0045937">
    <property type="term" value="P:positive regulation of phosphate metabolic process"/>
    <property type="evidence" value="ECO:0007669"/>
    <property type="project" value="EnsemblFungi"/>
</dbReference>
<evidence type="ECO:0000256" key="7">
    <source>
        <dbReference type="SAM" id="MobiDB-lite"/>
    </source>
</evidence>
<sequence length="515" mass="56232">MDGHTKSKRTRAKGESLDILKSSFQLNPNPSLQERNRISELTGMPEKNVRIWFQNRRAKVRKKGKLDGDKPKLHDGESRVVSGTGAGAGTATAGPGAGAGVTRTQGTATRTTATTDVTTVDTSGPPYFDKLPLNINNNYYFIDVFSITVGSWNRMKSGSLTANSLPVVKDLPNLSPVSMNQLMSDATDLMVVISKKNFEINYFFSAMANNTKILFRIFFRINTVASCSLSFDKTDEEINNRTDPANKQAELKLKVNKPPKFAVYFLNQPENNNTNQWCLCEDFSEGKQVNDAFVGGSNVPHVLKGLESSLKILNSLILDYISTNDTITSAPLPPPPTNVGSDILHPQMHPAPHGLMAYNAGMSGQMAPSSHTSETLHSIANAGGSISPPGFGGPYAALPHIQPQPSVDSTYFFNQYNPQPVAHEHIMSGPETISTYDGHTILQHPPAMQGMIQANHNPIINSAYAHNPMDNMLVGVPSVNNSESMLTFTNESGMTNNIPEFLRNPSEVNEDNRWI</sequence>
<evidence type="ECO:0000313" key="10">
    <source>
        <dbReference type="EMBL" id="KTA98448.1"/>
    </source>
</evidence>
<organism evidence="10 11">
    <name type="scientific">Candida glabrata</name>
    <name type="common">Yeast</name>
    <name type="synonym">Torulopsis glabrata</name>
    <dbReference type="NCBI Taxonomy" id="5478"/>
    <lineage>
        <taxon>Eukaryota</taxon>
        <taxon>Fungi</taxon>
        <taxon>Dikarya</taxon>
        <taxon>Ascomycota</taxon>
        <taxon>Saccharomycotina</taxon>
        <taxon>Saccharomycetes</taxon>
        <taxon>Saccharomycetales</taxon>
        <taxon>Saccharomycetaceae</taxon>
        <taxon>Nakaseomyces</taxon>
    </lineage>
</organism>
<evidence type="ECO:0000256" key="1">
    <source>
        <dbReference type="ARBA" id="ARBA00004123"/>
    </source>
</evidence>
<protein>
    <submittedName>
        <fullName evidence="10">Regulatory protein PHO2</fullName>
    </submittedName>
</protein>
<proteinExistence type="predicted"/>
<evidence type="ECO:0000313" key="9">
    <source>
        <dbReference type="EMBL" id="KTA96795.1"/>
    </source>
</evidence>
<dbReference type="GO" id="GO:0006338">
    <property type="term" value="P:chromatin remodeling"/>
    <property type="evidence" value="ECO:0007669"/>
    <property type="project" value="EnsemblFungi"/>
</dbReference>
<keyword evidence="2 5" id="KW-0238">DNA-binding</keyword>
<dbReference type="Proteomes" id="UP000054886">
    <property type="component" value="Unassembled WGS sequence"/>
</dbReference>
<dbReference type="GO" id="GO:0006141">
    <property type="term" value="P:regulation of purine nucleobase metabolic process"/>
    <property type="evidence" value="ECO:0007669"/>
    <property type="project" value="EnsemblFungi"/>
</dbReference>
<dbReference type="SUPFAM" id="SSF46689">
    <property type="entry name" value="Homeodomain-like"/>
    <property type="match status" value="1"/>
</dbReference>
<feature type="compositionally biased region" description="Basic and acidic residues" evidence="7">
    <location>
        <begin position="65"/>
        <end position="78"/>
    </location>
</feature>
<dbReference type="VEuPathDB" id="FungiDB:GVI51_L07315"/>
<dbReference type="AlphaFoldDB" id="A0A0W0ESZ7"/>
<dbReference type="Pfam" id="PF00046">
    <property type="entry name" value="Homeodomain"/>
    <property type="match status" value="1"/>
</dbReference>
<dbReference type="GO" id="GO:0000978">
    <property type="term" value="F:RNA polymerase II cis-regulatory region sequence-specific DNA binding"/>
    <property type="evidence" value="ECO:0007669"/>
    <property type="project" value="EnsemblFungi"/>
</dbReference>
<dbReference type="Gene3D" id="1.10.10.60">
    <property type="entry name" value="Homeodomain-like"/>
    <property type="match status" value="1"/>
</dbReference>
<comment type="caution">
    <text evidence="10">The sequence shown here is derived from an EMBL/GenBank/DDBJ whole genome shotgun (WGS) entry which is preliminary data.</text>
</comment>
<dbReference type="VEuPathDB" id="FungiDB:B1J91_L07436g"/>
<dbReference type="EMBL" id="LLZZ01000153">
    <property type="protein sequence ID" value="KTA98448.1"/>
    <property type="molecule type" value="Genomic_DNA"/>
</dbReference>
<dbReference type="GO" id="GO:0005634">
    <property type="term" value="C:nucleus"/>
    <property type="evidence" value="ECO:0007669"/>
    <property type="project" value="UniProtKB-SubCell"/>
</dbReference>
<comment type="subcellular location">
    <subcellularLocation>
        <location evidence="1 5 6">Nucleus</location>
    </subcellularLocation>
</comment>
<name>A0A0W0ESZ7_CANGB</name>
<feature type="compositionally biased region" description="Low complexity" evidence="7">
    <location>
        <begin position="89"/>
        <end position="106"/>
    </location>
</feature>
<dbReference type="GO" id="GO:0120213">
    <property type="term" value="P:regulation of histidine biosynthetic process"/>
    <property type="evidence" value="ECO:0007669"/>
    <property type="project" value="EnsemblFungi"/>
</dbReference>
<dbReference type="InterPro" id="IPR001356">
    <property type="entry name" value="HD"/>
</dbReference>
<dbReference type="PROSITE" id="PS50071">
    <property type="entry name" value="HOMEOBOX_2"/>
    <property type="match status" value="1"/>
</dbReference>
<feature type="region of interest" description="Disordered" evidence="7">
    <location>
        <begin position="61"/>
        <end position="106"/>
    </location>
</feature>
<keyword evidence="3 5" id="KW-0371">Homeobox</keyword>
<dbReference type="InterPro" id="IPR051000">
    <property type="entry name" value="Homeobox_DNA-bind_prot"/>
</dbReference>
<dbReference type="PROSITE" id="PS00027">
    <property type="entry name" value="HOMEOBOX_1"/>
    <property type="match status" value="1"/>
</dbReference>
<dbReference type="GO" id="GO:0001228">
    <property type="term" value="F:DNA-binding transcription activator activity, RNA polymerase II-specific"/>
    <property type="evidence" value="ECO:0007669"/>
    <property type="project" value="EnsemblFungi"/>
</dbReference>
<evidence type="ECO:0000259" key="8">
    <source>
        <dbReference type="PROSITE" id="PS50071"/>
    </source>
</evidence>
<dbReference type="VEuPathDB" id="FungiDB:CAGL0L07436g"/>
<evidence type="ECO:0000313" key="11">
    <source>
        <dbReference type="Proteomes" id="UP000054886"/>
    </source>
</evidence>
<evidence type="ECO:0000256" key="5">
    <source>
        <dbReference type="PROSITE-ProRule" id="PRU00108"/>
    </source>
</evidence>
<dbReference type="CDD" id="cd00086">
    <property type="entry name" value="homeodomain"/>
    <property type="match status" value="1"/>
</dbReference>
<feature type="domain" description="Homeobox" evidence="8">
    <location>
        <begin position="3"/>
        <end position="63"/>
    </location>
</feature>
<dbReference type="PANTHER" id="PTHR24324:SF5">
    <property type="entry name" value="HEMATOPOIETICALLY-EXPRESSED HOMEOBOX PROTEIN HHEX"/>
    <property type="match status" value="1"/>
</dbReference>
<dbReference type="PANTHER" id="PTHR24324">
    <property type="entry name" value="HOMEOBOX PROTEIN HHEX"/>
    <property type="match status" value="1"/>
</dbReference>
<dbReference type="GO" id="GO:0005829">
    <property type="term" value="C:cytosol"/>
    <property type="evidence" value="ECO:0007669"/>
    <property type="project" value="EnsemblFungi"/>
</dbReference>
<dbReference type="VEuPathDB" id="FungiDB:GWK60_L07777"/>
<evidence type="ECO:0000256" key="2">
    <source>
        <dbReference type="ARBA" id="ARBA00023125"/>
    </source>
</evidence>
<evidence type="ECO:0000256" key="3">
    <source>
        <dbReference type="ARBA" id="ARBA00023155"/>
    </source>
</evidence>
<evidence type="ECO:0000256" key="6">
    <source>
        <dbReference type="RuleBase" id="RU000682"/>
    </source>
</evidence>
<feature type="DNA-binding region" description="Homeobox" evidence="5">
    <location>
        <begin position="5"/>
        <end position="64"/>
    </location>
</feature>
<dbReference type="EMBL" id="LLZZ01000167">
    <property type="protein sequence ID" value="KTA96795.1"/>
    <property type="molecule type" value="Genomic_DNA"/>
</dbReference>
<keyword evidence="4 5" id="KW-0539">Nucleus</keyword>
<dbReference type="SMART" id="SM00389">
    <property type="entry name" value="HOX"/>
    <property type="match status" value="1"/>
</dbReference>
<dbReference type="InterPro" id="IPR009057">
    <property type="entry name" value="Homeodomain-like_sf"/>
</dbReference>
<accession>A0A0W0ESZ7</accession>